<dbReference type="InterPro" id="IPR003347">
    <property type="entry name" value="JmjC_dom"/>
</dbReference>
<feature type="compositionally biased region" description="Acidic residues" evidence="1">
    <location>
        <begin position="152"/>
        <end position="175"/>
    </location>
</feature>
<dbReference type="HOGENOM" id="CLU_017405_0_0_1"/>
<dbReference type="GeneID" id="34520240"/>
<evidence type="ECO:0000313" key="3">
    <source>
        <dbReference type="EMBL" id="CDK26855.1"/>
    </source>
</evidence>
<dbReference type="RefSeq" id="XP_022458852.1">
    <property type="nucleotide sequence ID" value="XM_022603114.1"/>
</dbReference>
<dbReference type="STRING" id="1382522.W6MW37"/>
<dbReference type="EMBL" id="HG793127">
    <property type="protein sequence ID" value="CDK26855.1"/>
    <property type="molecule type" value="Genomic_DNA"/>
</dbReference>
<dbReference type="OrthoDB" id="415358at2759"/>
<dbReference type="InterPro" id="IPR041667">
    <property type="entry name" value="Cupin_8"/>
</dbReference>
<feature type="region of interest" description="Disordered" evidence="1">
    <location>
        <begin position="131"/>
        <end position="197"/>
    </location>
</feature>
<reference evidence="3" key="2">
    <citation type="submission" date="2014-02" db="EMBL/GenBank/DDBJ databases">
        <title>Complete DNA sequence of /Kuraishia capsulata/ illustrates novel genomic features among budding yeasts (/Saccharomycotina/).</title>
        <authorList>
            <person name="Morales L."/>
            <person name="Noel B."/>
            <person name="Porcel B."/>
            <person name="Marcet-Houben M."/>
            <person name="Hullo M-F."/>
            <person name="Sacerdot C."/>
            <person name="Tekaia F."/>
            <person name="Leh-Louis V."/>
            <person name="Despons L."/>
            <person name="Khanna V."/>
            <person name="Aury J-M."/>
            <person name="Barbe V."/>
            <person name="Couloux A."/>
            <person name="Labadie K."/>
            <person name="Pelletier E."/>
            <person name="Souciet J-L."/>
            <person name="Boekhout T."/>
            <person name="Gabaldon T."/>
            <person name="Wincker P."/>
            <person name="Dujon B."/>
        </authorList>
    </citation>
    <scope>NUCLEOTIDE SEQUENCE</scope>
    <source>
        <strain evidence="3">CBS 1993</strain>
    </source>
</reference>
<gene>
    <name evidence="3" type="ORF">KUCA_T00002829001</name>
</gene>
<dbReference type="PANTHER" id="PTHR12461:SF100">
    <property type="entry name" value="JMJC DOMAIN-CONTAINING PROTEIN 4"/>
    <property type="match status" value="1"/>
</dbReference>
<dbReference type="Gene3D" id="2.60.120.650">
    <property type="entry name" value="Cupin"/>
    <property type="match status" value="1"/>
</dbReference>
<evidence type="ECO:0000259" key="2">
    <source>
        <dbReference type="PROSITE" id="PS51184"/>
    </source>
</evidence>
<feature type="compositionally biased region" description="Acidic residues" evidence="1">
    <location>
        <begin position="134"/>
        <end position="143"/>
    </location>
</feature>
<keyword evidence="4" id="KW-1185">Reference proteome</keyword>
<proteinExistence type="predicted"/>
<dbReference type="Pfam" id="PF13621">
    <property type="entry name" value="Cupin_8"/>
    <property type="match status" value="1"/>
</dbReference>
<dbReference type="Proteomes" id="UP000019384">
    <property type="component" value="Unassembled WGS sequence"/>
</dbReference>
<protein>
    <recommendedName>
        <fullName evidence="2">JmjC domain-containing protein</fullName>
    </recommendedName>
</protein>
<name>W6MW37_9ASCO</name>
<accession>W6MW37</accession>
<sequence>MTTQKRLKSHKSDQQAYLGYCVSPGDVIDTVDLAQISQREFASNYIFSRKPCILRSSAGLVPLLGQTFSLDNFKSGTLLKTLDCEDGKQTVQIELKSDGGFGSGKKRIKMSLKGVLEAFKNNDSSIYLTTQYGNEEDEEDEDDKNDKKYEQDQEQYEDDDDDDEPEHENEQEEDQFFGPDDNVSDSGSSIDFNEVEDDYDDRLSVSGQEPMTLQEAESRCSDLFQPPLTCLLTNPDILPLNVKLFEALVPQQVNLWMGLTAEETSSSAFQADLTKPDLGLGKRVPFGTSSGLHHDHSDNLYIPVTGCKRFTVYSPSEYKQMYTVGRVNQLYNSGVIDYHPDERAPNWRTTNADGSMTDCNTYEENLHESGAESALKCDQDPPSFSRVPPLLANIDQVSDPEVKKQLTDVANVRFPGFLDANSLKIELNPGDALYLPAGWFHEVTSTGDFQDEIPGIHTAINYWFAPPDGTAEKPYTTPFWRNDFARTARAIDERRTK</sequence>
<dbReference type="AlphaFoldDB" id="W6MW37"/>
<dbReference type="SUPFAM" id="SSF51197">
    <property type="entry name" value="Clavaminate synthase-like"/>
    <property type="match status" value="1"/>
</dbReference>
<feature type="domain" description="JmjC" evidence="2">
    <location>
        <begin position="250"/>
        <end position="481"/>
    </location>
</feature>
<evidence type="ECO:0000256" key="1">
    <source>
        <dbReference type="SAM" id="MobiDB-lite"/>
    </source>
</evidence>
<organism evidence="3 4">
    <name type="scientific">Kuraishia capsulata CBS 1993</name>
    <dbReference type="NCBI Taxonomy" id="1382522"/>
    <lineage>
        <taxon>Eukaryota</taxon>
        <taxon>Fungi</taxon>
        <taxon>Dikarya</taxon>
        <taxon>Ascomycota</taxon>
        <taxon>Saccharomycotina</taxon>
        <taxon>Pichiomycetes</taxon>
        <taxon>Pichiales</taxon>
        <taxon>Pichiaceae</taxon>
        <taxon>Kuraishia</taxon>
    </lineage>
</organism>
<reference evidence="3" key="1">
    <citation type="submission" date="2013-12" db="EMBL/GenBank/DDBJ databases">
        <authorList>
            <person name="Genoscope - CEA"/>
        </authorList>
    </citation>
    <scope>NUCLEOTIDE SEQUENCE</scope>
    <source>
        <strain evidence="3">CBS 1993</strain>
    </source>
</reference>
<evidence type="ECO:0000313" key="4">
    <source>
        <dbReference type="Proteomes" id="UP000019384"/>
    </source>
</evidence>
<dbReference type="PROSITE" id="PS51184">
    <property type="entry name" value="JMJC"/>
    <property type="match status" value="1"/>
</dbReference>
<dbReference type="PANTHER" id="PTHR12461">
    <property type="entry name" value="HYPOXIA-INDUCIBLE FACTOR 1 ALPHA INHIBITOR-RELATED"/>
    <property type="match status" value="1"/>
</dbReference>